<reference evidence="1" key="1">
    <citation type="submission" date="2015-07" db="EMBL/GenBank/DDBJ databases">
        <title>Adaptation to a free-living lifestyle via gene acquisitions in the diplomonad Trepomonas sp. PC1.</title>
        <authorList>
            <person name="Xu F."/>
            <person name="Jerlstrom-Hultqvist J."/>
            <person name="Kolisko M."/>
            <person name="Simpson A.G.B."/>
            <person name="Roger A.J."/>
            <person name="Svard S.G."/>
            <person name="Andersson J.O."/>
        </authorList>
    </citation>
    <scope>NUCLEOTIDE SEQUENCE</scope>
    <source>
        <strain evidence="1">PC1</strain>
    </source>
</reference>
<proteinExistence type="predicted"/>
<name>A0A146K203_9EUKA</name>
<organism evidence="1">
    <name type="scientific">Trepomonas sp. PC1</name>
    <dbReference type="NCBI Taxonomy" id="1076344"/>
    <lineage>
        <taxon>Eukaryota</taxon>
        <taxon>Metamonada</taxon>
        <taxon>Diplomonadida</taxon>
        <taxon>Hexamitidae</taxon>
        <taxon>Hexamitinae</taxon>
        <taxon>Trepomonas</taxon>
    </lineage>
</organism>
<dbReference type="Gene3D" id="3.40.630.10">
    <property type="entry name" value="Zn peptidases"/>
    <property type="match status" value="1"/>
</dbReference>
<sequence length="70" mass="7675">DDKSGISIILTALKYLQTNNLKPNCSVCVCFTPDEETSVGIMNVNLHKLINNSKNAFGLTIDGNRGYEID</sequence>
<protein>
    <submittedName>
        <fullName evidence="1">Peptidase T</fullName>
    </submittedName>
</protein>
<dbReference type="EMBL" id="GDID01005703">
    <property type="protein sequence ID" value="JAP90903.1"/>
    <property type="molecule type" value="Transcribed_RNA"/>
</dbReference>
<gene>
    <name evidence="1" type="ORF">TPC1_17650</name>
</gene>
<accession>A0A146K203</accession>
<feature type="non-terminal residue" evidence="1">
    <location>
        <position position="70"/>
    </location>
</feature>
<dbReference type="AlphaFoldDB" id="A0A146K203"/>
<dbReference type="GO" id="GO:0016787">
    <property type="term" value="F:hydrolase activity"/>
    <property type="evidence" value="ECO:0007669"/>
    <property type="project" value="InterPro"/>
</dbReference>
<dbReference type="InterPro" id="IPR002933">
    <property type="entry name" value="Peptidase_M20"/>
</dbReference>
<dbReference type="Pfam" id="PF01546">
    <property type="entry name" value="Peptidase_M20"/>
    <property type="match status" value="1"/>
</dbReference>
<dbReference type="SUPFAM" id="SSF53187">
    <property type="entry name" value="Zn-dependent exopeptidases"/>
    <property type="match status" value="1"/>
</dbReference>
<evidence type="ECO:0000313" key="1">
    <source>
        <dbReference type="EMBL" id="JAP90903.1"/>
    </source>
</evidence>
<feature type="non-terminal residue" evidence="1">
    <location>
        <position position="1"/>
    </location>
</feature>